<evidence type="ECO:0000313" key="3">
    <source>
        <dbReference type="EMBL" id="MBG6140619.1"/>
    </source>
</evidence>
<dbReference type="Proteomes" id="UP000622552">
    <property type="component" value="Unassembled WGS sequence"/>
</dbReference>
<gene>
    <name evidence="3" type="ORF">IW245_006813</name>
</gene>
<evidence type="ECO:0008006" key="5">
    <source>
        <dbReference type="Google" id="ProtNLM"/>
    </source>
</evidence>
<name>A0A8J7GJM7_9ACTN</name>
<proteinExistence type="predicted"/>
<accession>A0A8J7GJM7</accession>
<feature type="region of interest" description="Disordered" evidence="1">
    <location>
        <begin position="23"/>
        <end position="42"/>
    </location>
</feature>
<organism evidence="3 4">
    <name type="scientific">Longispora fulva</name>
    <dbReference type="NCBI Taxonomy" id="619741"/>
    <lineage>
        <taxon>Bacteria</taxon>
        <taxon>Bacillati</taxon>
        <taxon>Actinomycetota</taxon>
        <taxon>Actinomycetes</taxon>
        <taxon>Micromonosporales</taxon>
        <taxon>Micromonosporaceae</taxon>
        <taxon>Longispora</taxon>
    </lineage>
</organism>
<keyword evidence="4" id="KW-1185">Reference proteome</keyword>
<dbReference type="EMBL" id="JADOUF010000001">
    <property type="protein sequence ID" value="MBG6140619.1"/>
    <property type="molecule type" value="Genomic_DNA"/>
</dbReference>
<feature type="chain" id="PRO_5035291901" description="Carbohydrate-binding protein" evidence="2">
    <location>
        <begin position="26"/>
        <end position="304"/>
    </location>
</feature>
<feature type="compositionally biased region" description="Gly residues" evidence="1">
    <location>
        <begin position="27"/>
        <end position="37"/>
    </location>
</feature>
<evidence type="ECO:0000256" key="1">
    <source>
        <dbReference type="SAM" id="MobiDB-lite"/>
    </source>
</evidence>
<protein>
    <recommendedName>
        <fullName evidence="5">Carbohydrate-binding protein</fullName>
    </recommendedName>
</protein>
<keyword evidence="2" id="KW-0732">Signal</keyword>
<dbReference type="AlphaFoldDB" id="A0A8J7GJM7"/>
<feature type="signal peptide" evidence="2">
    <location>
        <begin position="1"/>
        <end position="25"/>
    </location>
</feature>
<sequence length="304" mass="32827">MRAGRLVLGAALVLAALAAPTAAEARGPGGDPTGHGGTVAAIPDSPAAQARRAGAVAKFRELHQIRATEKAQGAAAQQLHHFWGVEPTASSGDGLQATQSVVTNWRTSKDGDFMYTPTMKPPGGSCIEITTAYWRYGTTLTNEVWAWDWCGGDGPKKEVNIDSAFLAKYTTTVDGRPAYTVKVEKTNAANNTWTAYLLNYQTNAWDTFYAKGGSDTSGLDYGWDIFEFYASKNPATGQAYYCADMPNNGFDSSAIKLRKNGVWSPATAANSPWEPYVNPTGSTYWCNSLKFQKVGANDHWTVRK</sequence>
<evidence type="ECO:0000313" key="4">
    <source>
        <dbReference type="Proteomes" id="UP000622552"/>
    </source>
</evidence>
<reference evidence="3" key="1">
    <citation type="submission" date="2020-11" db="EMBL/GenBank/DDBJ databases">
        <title>Sequencing the genomes of 1000 actinobacteria strains.</title>
        <authorList>
            <person name="Klenk H.-P."/>
        </authorList>
    </citation>
    <scope>NUCLEOTIDE SEQUENCE</scope>
    <source>
        <strain evidence="3">DSM 45356</strain>
    </source>
</reference>
<evidence type="ECO:0000256" key="2">
    <source>
        <dbReference type="SAM" id="SignalP"/>
    </source>
</evidence>
<comment type="caution">
    <text evidence="3">The sequence shown here is derived from an EMBL/GenBank/DDBJ whole genome shotgun (WGS) entry which is preliminary data.</text>
</comment>
<dbReference type="RefSeq" id="WP_197007147.1">
    <property type="nucleotide sequence ID" value="NZ_BONS01000005.1"/>
</dbReference>